<dbReference type="InterPro" id="IPR005586">
    <property type="entry name" value="ABC_trans_aux"/>
</dbReference>
<dbReference type="AlphaFoldDB" id="A0A1G9QS96"/>
<feature type="domain" description="ABC-type transport auxiliary lipoprotein component" evidence="1">
    <location>
        <begin position="40"/>
        <end position="191"/>
    </location>
</feature>
<proteinExistence type="predicted"/>
<dbReference type="SUPFAM" id="SSF159594">
    <property type="entry name" value="XCC0632-like"/>
    <property type="match status" value="1"/>
</dbReference>
<protein>
    <submittedName>
        <fullName evidence="2">Cholesterol transport system auxiliary component</fullName>
    </submittedName>
</protein>
<evidence type="ECO:0000313" key="2">
    <source>
        <dbReference type="EMBL" id="SDM13888.1"/>
    </source>
</evidence>
<dbReference type="STRING" id="1527607.SAMN05428957_102532"/>
<accession>A0A1G9QS96</accession>
<dbReference type="Pfam" id="PF03886">
    <property type="entry name" value="ABC_trans_aux"/>
    <property type="match status" value="1"/>
</dbReference>
<organism evidence="2 3">
    <name type="scientific">Oryzisolibacter propanilivorax</name>
    <dbReference type="NCBI Taxonomy" id="1527607"/>
    <lineage>
        <taxon>Bacteria</taxon>
        <taxon>Pseudomonadati</taxon>
        <taxon>Pseudomonadota</taxon>
        <taxon>Betaproteobacteria</taxon>
        <taxon>Burkholderiales</taxon>
        <taxon>Comamonadaceae</taxon>
        <taxon>Oryzisolibacter</taxon>
    </lineage>
</organism>
<dbReference type="Proteomes" id="UP000198552">
    <property type="component" value="Unassembled WGS sequence"/>
</dbReference>
<name>A0A1G9QS96_9BURK</name>
<dbReference type="EMBL" id="FNHP01000002">
    <property type="protein sequence ID" value="SDM13888.1"/>
    <property type="molecule type" value="Genomic_DNA"/>
</dbReference>
<gene>
    <name evidence="2" type="ORF">SAMN05428957_102532</name>
</gene>
<dbReference type="Gene3D" id="3.40.50.10610">
    <property type="entry name" value="ABC-type transport auxiliary lipoprotein component"/>
    <property type="match status" value="1"/>
</dbReference>
<evidence type="ECO:0000259" key="1">
    <source>
        <dbReference type="Pfam" id="PF03886"/>
    </source>
</evidence>
<evidence type="ECO:0000313" key="3">
    <source>
        <dbReference type="Proteomes" id="UP000198552"/>
    </source>
</evidence>
<reference evidence="3" key="1">
    <citation type="submission" date="2016-10" db="EMBL/GenBank/DDBJ databases">
        <authorList>
            <person name="Varghese N."/>
            <person name="Submissions S."/>
        </authorList>
    </citation>
    <scope>NUCLEOTIDE SEQUENCE [LARGE SCALE GENOMIC DNA]</scope>
    <source>
        <strain evidence="3">EPL6</strain>
    </source>
</reference>
<sequence length="199" mass="20810">MASGCSVLPKPPARPDVYDFGPGTVVVPAPDAAAALAPLALADVETVGLPEGSSALLYRLVYANAQQLQPYSQARWSQPPALLVQQALRAHLGAGRAVLSGDDGLATLLQQDRMPTVLRAQLEEFSQVFESPAQSHGLLRLRVSVADASARGETLVAQRVFEVRRPAPSADAAGGARALSEAAAQAATEVAAWLRQLGR</sequence>
<keyword evidence="3" id="KW-1185">Reference proteome</keyword>